<evidence type="ECO:0000256" key="2">
    <source>
        <dbReference type="ARBA" id="ARBA00022980"/>
    </source>
</evidence>
<keyword evidence="7" id="KW-1185">Reference proteome</keyword>
<dbReference type="FunCoup" id="F2UCD2">
    <property type="interactions" value="1597"/>
</dbReference>
<comment type="similarity">
    <text evidence="1 4">Belongs to the eukaryotic ribosomal protein eL6 family.</text>
</comment>
<dbReference type="GO" id="GO:0003735">
    <property type="term" value="F:structural constituent of ribosome"/>
    <property type="evidence" value="ECO:0007669"/>
    <property type="project" value="InterPro"/>
</dbReference>
<dbReference type="InterPro" id="IPR000915">
    <property type="entry name" value="60S_ribosomal_eL6"/>
</dbReference>
<accession>F2UCD2</accession>
<dbReference type="Gene3D" id="2.30.30.30">
    <property type="match status" value="1"/>
</dbReference>
<dbReference type="eggNOG" id="KOG1694">
    <property type="taxonomic scope" value="Eukaryota"/>
</dbReference>
<evidence type="ECO:0000313" key="6">
    <source>
        <dbReference type="EMBL" id="EGD74239.1"/>
    </source>
</evidence>
<dbReference type="GO" id="GO:0003723">
    <property type="term" value="F:RNA binding"/>
    <property type="evidence" value="ECO:0007669"/>
    <property type="project" value="TreeGrafter"/>
</dbReference>
<evidence type="ECO:0000256" key="5">
    <source>
        <dbReference type="SAM" id="MobiDB-lite"/>
    </source>
</evidence>
<dbReference type="Proteomes" id="UP000007799">
    <property type="component" value="Unassembled WGS sequence"/>
</dbReference>
<dbReference type="SUPFAM" id="SSF50104">
    <property type="entry name" value="Translation proteins SH3-like domain"/>
    <property type="match status" value="1"/>
</dbReference>
<dbReference type="InterPro" id="IPR041997">
    <property type="entry name" value="Ribosomal_eL6_KOW"/>
</dbReference>
<evidence type="ECO:0000313" key="7">
    <source>
        <dbReference type="Proteomes" id="UP000007799"/>
    </source>
</evidence>
<dbReference type="RefSeq" id="XP_004993139.1">
    <property type="nucleotide sequence ID" value="XM_004993082.1"/>
</dbReference>
<dbReference type="FunFam" id="2.30.30.30:FF:000014">
    <property type="entry name" value="60S ribosomal protein L6"/>
    <property type="match status" value="1"/>
</dbReference>
<dbReference type="AlphaFoldDB" id="F2UCD2"/>
<dbReference type="GeneID" id="16073714"/>
<gene>
    <name evidence="6" type="ORF">PTSG_06249</name>
</gene>
<dbReference type="OMA" id="KWYNADD"/>
<dbReference type="InterPro" id="IPR008991">
    <property type="entry name" value="Translation_prot_SH3-like_sf"/>
</dbReference>
<dbReference type="GO" id="GO:0022625">
    <property type="term" value="C:cytosolic large ribosomal subunit"/>
    <property type="evidence" value="ECO:0007669"/>
    <property type="project" value="TreeGrafter"/>
</dbReference>
<evidence type="ECO:0000256" key="1">
    <source>
        <dbReference type="ARBA" id="ARBA00010592"/>
    </source>
</evidence>
<organism evidence="7">
    <name type="scientific">Salpingoeca rosetta (strain ATCC 50818 / BSB-021)</name>
    <dbReference type="NCBI Taxonomy" id="946362"/>
    <lineage>
        <taxon>Eukaryota</taxon>
        <taxon>Choanoflagellata</taxon>
        <taxon>Craspedida</taxon>
        <taxon>Salpingoecidae</taxon>
        <taxon>Salpingoeca</taxon>
    </lineage>
</organism>
<dbReference type="PANTHER" id="PTHR10715:SF0">
    <property type="entry name" value="LARGE RIBOSOMAL SUBUNIT PROTEIN EL6"/>
    <property type="match status" value="1"/>
</dbReference>
<keyword evidence="3 4" id="KW-0687">Ribonucleoprotein</keyword>
<dbReference type="EMBL" id="GL832968">
    <property type="protein sequence ID" value="EGD74239.1"/>
    <property type="molecule type" value="Genomic_DNA"/>
</dbReference>
<feature type="region of interest" description="Disordered" evidence="5">
    <location>
        <begin position="1"/>
        <end position="61"/>
    </location>
</feature>
<dbReference type="STRING" id="946362.F2UCD2"/>
<dbReference type="InterPro" id="IPR049633">
    <property type="entry name" value="Ribosomal_eL6_CS"/>
</dbReference>
<evidence type="ECO:0000256" key="4">
    <source>
        <dbReference type="RuleBase" id="RU000662"/>
    </source>
</evidence>
<name>F2UCD2_SALR5</name>
<proteinExistence type="inferred from homology"/>
<dbReference type="InterPro" id="IPR014722">
    <property type="entry name" value="Rib_uL2_dom2"/>
</dbReference>
<dbReference type="InParanoid" id="F2UCD2"/>
<keyword evidence="2 4" id="KW-0689">Ribosomal protein</keyword>
<dbReference type="GO" id="GO:0002181">
    <property type="term" value="P:cytoplasmic translation"/>
    <property type="evidence" value="ECO:0007669"/>
    <property type="project" value="TreeGrafter"/>
</dbReference>
<dbReference type="KEGG" id="sre:PTSG_06249"/>
<sequence>MPRVTNPILPGGIERYGRSVQDKRRRRWKVKKTTVKPAKVQKPKTKQVPVGGEKNGGKRVVPVHHSPRFVSVDQPKRPIGYKVGRKNRPAKIRQSLTPGTVVIMVAGPFRGKRVVMLKALPSGLLLVSGPMSINGVPLRRVNPAFVIATSTKVDLTGLEVPECVNDEMFKRNVKGKAKKPEFFGDKKNKYGERQIKLPQERVEAQKVVDRFLVTKVKQTPLLKRYLGAKFTLEKNLFPHAIKF</sequence>
<dbReference type="GO" id="GO:0000027">
    <property type="term" value="P:ribosomal large subunit assembly"/>
    <property type="evidence" value="ECO:0007669"/>
    <property type="project" value="TreeGrafter"/>
</dbReference>
<dbReference type="Pfam" id="PF01159">
    <property type="entry name" value="Ribosomal_L6e"/>
    <property type="match status" value="1"/>
</dbReference>
<feature type="compositionally biased region" description="Basic residues" evidence="5">
    <location>
        <begin position="23"/>
        <end position="45"/>
    </location>
</feature>
<reference evidence="6" key="1">
    <citation type="submission" date="2009-08" db="EMBL/GenBank/DDBJ databases">
        <title>Annotation of Salpingoeca rosetta.</title>
        <authorList>
            <consortium name="The Broad Institute Genome Sequencing Platform"/>
            <person name="Russ C."/>
            <person name="Cuomo C."/>
            <person name="Burger G."/>
            <person name="Gray M.W."/>
            <person name="Holland P.W.H."/>
            <person name="King N."/>
            <person name="Lang F.B.F."/>
            <person name="Roger A.J."/>
            <person name="Ruiz-Trillo I."/>
            <person name="Young S.K."/>
            <person name="Zeng Q."/>
            <person name="Gargeya S."/>
            <person name="Alvarado L."/>
            <person name="Berlin A."/>
            <person name="Chapman S.B."/>
            <person name="Chen Z."/>
            <person name="Freedman E."/>
            <person name="Gellesch M."/>
            <person name="Goldberg J."/>
            <person name="Griggs A."/>
            <person name="Gujja S."/>
            <person name="Heilman E."/>
            <person name="Heiman D."/>
            <person name="Howarth C."/>
            <person name="Mehta T."/>
            <person name="Neiman D."/>
            <person name="Pearson M."/>
            <person name="Roberts A."/>
            <person name="Saif S."/>
            <person name="Shea T."/>
            <person name="Shenoy N."/>
            <person name="Sisk P."/>
            <person name="Stolte C."/>
            <person name="Sykes S."/>
            <person name="White J."/>
            <person name="Yandava C."/>
            <person name="Haas B."/>
            <person name="Nusbaum C."/>
            <person name="Birren B."/>
        </authorList>
    </citation>
    <scope>NUCLEOTIDE SEQUENCE [LARGE SCALE GENOMIC DNA]</scope>
    <source>
        <strain evidence="6">ATCC 50818</strain>
    </source>
</reference>
<evidence type="ECO:0000256" key="3">
    <source>
        <dbReference type="ARBA" id="ARBA00023274"/>
    </source>
</evidence>
<dbReference type="OrthoDB" id="2436667at2759"/>
<dbReference type="PANTHER" id="PTHR10715">
    <property type="entry name" value="60S RIBOSOMAL PROTEIN L6"/>
    <property type="match status" value="1"/>
</dbReference>
<dbReference type="CDD" id="cd13156">
    <property type="entry name" value="KOW_RPL6"/>
    <property type="match status" value="1"/>
</dbReference>
<dbReference type="PROSITE" id="PS01170">
    <property type="entry name" value="RIBOSOMAL_L6E"/>
    <property type="match status" value="1"/>
</dbReference>
<protein>
    <recommendedName>
        <fullName evidence="4">60S ribosomal protein L6</fullName>
    </recommendedName>
</protein>